<dbReference type="GO" id="GO:0010945">
    <property type="term" value="F:coenzyme A diphosphatase activity"/>
    <property type="evidence" value="ECO:0007669"/>
    <property type="project" value="InterPro"/>
</dbReference>
<feature type="transmembrane region" description="Helical" evidence="9">
    <location>
        <begin position="132"/>
        <end position="149"/>
    </location>
</feature>
<dbReference type="PANTHER" id="PTHR23129">
    <property type="entry name" value="ACYL-COENZYME A DIPHOSPHATASE FITM2"/>
    <property type="match status" value="1"/>
</dbReference>
<dbReference type="Proteomes" id="UP001150925">
    <property type="component" value="Unassembled WGS sequence"/>
</dbReference>
<dbReference type="GO" id="GO:0019915">
    <property type="term" value="P:lipid storage"/>
    <property type="evidence" value="ECO:0007669"/>
    <property type="project" value="InterPro"/>
</dbReference>
<evidence type="ECO:0000256" key="4">
    <source>
        <dbReference type="ARBA" id="ARBA00022824"/>
    </source>
</evidence>
<feature type="region of interest" description="Disordered" evidence="8">
    <location>
        <begin position="1"/>
        <end position="22"/>
    </location>
</feature>
<gene>
    <name evidence="10" type="ORF">IWQ62_000744</name>
</gene>
<sequence length="330" mass="36635">MSSFATTHRATSGAGRPRRGTGPQTIISGVTVALILAFTVLMGTLVKEWIVAKYIILPPGNPATLLQASKAAVSTAVAGATATATTTATAMPQAPLPVDPFGNVGLGQPWWKQCVLFLADKRNVLNQVFGKWGWGWTTAVFMTYVLAVINPHRRRAWLRFGLRWLAATLYWHTLTQWAWGPPVFDRVFVASGGQCTSGGATVQTYHHCRQAGGYWQGGHDISGHCMLLAHASLFLWEELGPFIFHITAYRRFHTTWTQRLVSLGVVVFLALWYTLLISTATFYHTVYEKVTGIFFGLLYWLVAYQLLFPNTIYPGMPHQTVEDVLDEKSD</sequence>
<evidence type="ECO:0000256" key="6">
    <source>
        <dbReference type="ARBA" id="ARBA00023098"/>
    </source>
</evidence>
<keyword evidence="5 9" id="KW-1133">Transmembrane helix</keyword>
<dbReference type="GO" id="GO:0005789">
    <property type="term" value="C:endoplasmic reticulum membrane"/>
    <property type="evidence" value="ECO:0007669"/>
    <property type="project" value="UniProtKB-SubCell"/>
</dbReference>
<dbReference type="PANTHER" id="PTHR23129:SF0">
    <property type="entry name" value="ACYL-COENZYME A DIPHOSPHATASE FITM2"/>
    <property type="match status" value="1"/>
</dbReference>
<dbReference type="AlphaFoldDB" id="A0A9W8AU09"/>
<feature type="compositionally biased region" description="Polar residues" evidence="8">
    <location>
        <begin position="1"/>
        <end position="10"/>
    </location>
</feature>
<evidence type="ECO:0000256" key="7">
    <source>
        <dbReference type="ARBA" id="ARBA00023136"/>
    </source>
</evidence>
<dbReference type="GO" id="GO:0034389">
    <property type="term" value="P:lipid droplet organization"/>
    <property type="evidence" value="ECO:0007669"/>
    <property type="project" value="TreeGrafter"/>
</dbReference>
<evidence type="ECO:0000256" key="2">
    <source>
        <dbReference type="ARBA" id="ARBA00022692"/>
    </source>
</evidence>
<evidence type="ECO:0000256" key="8">
    <source>
        <dbReference type="SAM" id="MobiDB-lite"/>
    </source>
</evidence>
<feature type="transmembrane region" description="Helical" evidence="9">
    <location>
        <begin position="26"/>
        <end position="46"/>
    </location>
</feature>
<reference evidence="10" key="1">
    <citation type="submission" date="2022-07" db="EMBL/GenBank/DDBJ databases">
        <title>Phylogenomic reconstructions and comparative analyses of Kickxellomycotina fungi.</title>
        <authorList>
            <person name="Reynolds N.K."/>
            <person name="Stajich J.E."/>
            <person name="Barry K."/>
            <person name="Grigoriev I.V."/>
            <person name="Crous P."/>
            <person name="Smith M.E."/>
        </authorList>
    </citation>
    <scope>NUCLEOTIDE SEQUENCE</scope>
    <source>
        <strain evidence="10">RSA 1196</strain>
    </source>
</reference>
<dbReference type="OrthoDB" id="5579088at2759"/>
<evidence type="ECO:0000256" key="9">
    <source>
        <dbReference type="SAM" id="Phobius"/>
    </source>
</evidence>
<name>A0A9W8AU09_9FUNG</name>
<feature type="transmembrane region" description="Helical" evidence="9">
    <location>
        <begin position="260"/>
        <end position="284"/>
    </location>
</feature>
<evidence type="ECO:0000313" key="11">
    <source>
        <dbReference type="Proteomes" id="UP001150925"/>
    </source>
</evidence>
<dbReference type="GO" id="GO:0008654">
    <property type="term" value="P:phospholipid biosynthetic process"/>
    <property type="evidence" value="ECO:0007669"/>
    <property type="project" value="TreeGrafter"/>
</dbReference>
<keyword evidence="3" id="KW-0378">Hydrolase</keyword>
<evidence type="ECO:0008006" key="12">
    <source>
        <dbReference type="Google" id="ProtNLM"/>
    </source>
</evidence>
<keyword evidence="6" id="KW-0443">Lipid metabolism</keyword>
<evidence type="ECO:0000256" key="5">
    <source>
        <dbReference type="ARBA" id="ARBA00022989"/>
    </source>
</evidence>
<organism evidence="10 11">
    <name type="scientific">Dispira parvispora</name>
    <dbReference type="NCBI Taxonomy" id="1520584"/>
    <lineage>
        <taxon>Eukaryota</taxon>
        <taxon>Fungi</taxon>
        <taxon>Fungi incertae sedis</taxon>
        <taxon>Zoopagomycota</taxon>
        <taxon>Kickxellomycotina</taxon>
        <taxon>Dimargaritomycetes</taxon>
        <taxon>Dimargaritales</taxon>
        <taxon>Dimargaritaceae</taxon>
        <taxon>Dispira</taxon>
    </lineage>
</organism>
<comment type="subcellular location">
    <subcellularLocation>
        <location evidence="1">Endoplasmic reticulum membrane</location>
        <topology evidence="1">Multi-pass membrane protein</topology>
    </subcellularLocation>
</comment>
<comment type="caution">
    <text evidence="10">The sequence shown here is derived from an EMBL/GenBank/DDBJ whole genome shotgun (WGS) entry which is preliminary data.</text>
</comment>
<evidence type="ECO:0000256" key="1">
    <source>
        <dbReference type="ARBA" id="ARBA00004477"/>
    </source>
</evidence>
<keyword evidence="7 9" id="KW-0472">Membrane</keyword>
<protein>
    <recommendedName>
        <fullName evidence="12">Inositol phospholipid synthesis and fat-storage-inducing TM-domain-containing protein</fullName>
    </recommendedName>
</protein>
<dbReference type="EMBL" id="JANBPY010000079">
    <property type="protein sequence ID" value="KAJ1969243.1"/>
    <property type="molecule type" value="Genomic_DNA"/>
</dbReference>
<dbReference type="InterPro" id="IPR019388">
    <property type="entry name" value="FIT"/>
</dbReference>
<keyword evidence="2 9" id="KW-0812">Transmembrane</keyword>
<keyword evidence="4" id="KW-0256">Endoplasmic reticulum</keyword>
<feature type="transmembrane region" description="Helical" evidence="9">
    <location>
        <begin position="290"/>
        <end position="308"/>
    </location>
</feature>
<evidence type="ECO:0000313" key="10">
    <source>
        <dbReference type="EMBL" id="KAJ1969243.1"/>
    </source>
</evidence>
<keyword evidence="11" id="KW-1185">Reference proteome</keyword>
<dbReference type="Pfam" id="PF10261">
    <property type="entry name" value="FIT"/>
    <property type="match status" value="1"/>
</dbReference>
<evidence type="ECO:0000256" key="3">
    <source>
        <dbReference type="ARBA" id="ARBA00022801"/>
    </source>
</evidence>
<accession>A0A9W8AU09</accession>
<proteinExistence type="predicted"/>